<dbReference type="GO" id="GO:0045944">
    <property type="term" value="P:positive regulation of transcription by RNA polymerase II"/>
    <property type="evidence" value="ECO:0007669"/>
    <property type="project" value="UniProtKB-ARBA"/>
</dbReference>
<dbReference type="AlphaFoldDB" id="A0A3N2PT91"/>
<dbReference type="Proteomes" id="UP000272025">
    <property type="component" value="Unassembled WGS sequence"/>
</dbReference>
<comment type="similarity">
    <text evidence="2 7">Belongs to the Mediator complex subunit 1 family.</text>
</comment>
<dbReference type="GO" id="GO:0003712">
    <property type="term" value="F:transcription coregulator activity"/>
    <property type="evidence" value="ECO:0007669"/>
    <property type="project" value="InterPro"/>
</dbReference>
<feature type="compositionally biased region" description="Polar residues" evidence="8">
    <location>
        <begin position="53"/>
        <end position="68"/>
    </location>
</feature>
<protein>
    <recommendedName>
        <fullName evidence="7">Mediator of RNA polymerase II transcription subunit 1</fullName>
    </recommendedName>
    <alternativeName>
        <fullName evidence="7">Mediator complex subunit 1</fullName>
    </alternativeName>
</protein>
<feature type="compositionally biased region" description="Polar residues" evidence="8">
    <location>
        <begin position="13"/>
        <end position="22"/>
    </location>
</feature>
<feature type="domain" description="Mediator complex subunit Med1" evidence="9">
    <location>
        <begin position="127"/>
        <end position="550"/>
    </location>
</feature>
<dbReference type="STRING" id="1314773.A0A3N2PT91"/>
<evidence type="ECO:0000256" key="6">
    <source>
        <dbReference type="ARBA" id="ARBA00023242"/>
    </source>
</evidence>
<organism evidence="10 11">
    <name type="scientific">Sodiomyces alkalinus (strain CBS 110278 / VKM F-3762 / F11)</name>
    <name type="common">Alkaliphilic filamentous fungus</name>
    <dbReference type="NCBI Taxonomy" id="1314773"/>
    <lineage>
        <taxon>Eukaryota</taxon>
        <taxon>Fungi</taxon>
        <taxon>Dikarya</taxon>
        <taxon>Ascomycota</taxon>
        <taxon>Pezizomycotina</taxon>
        <taxon>Sordariomycetes</taxon>
        <taxon>Hypocreomycetidae</taxon>
        <taxon>Glomerellales</taxon>
        <taxon>Plectosphaerellaceae</taxon>
        <taxon>Sodiomyces</taxon>
    </lineage>
</organism>
<evidence type="ECO:0000256" key="5">
    <source>
        <dbReference type="ARBA" id="ARBA00023163"/>
    </source>
</evidence>
<keyword evidence="11" id="KW-1185">Reference proteome</keyword>
<accession>A0A3N2PT91</accession>
<sequence length="707" mass="76455">MATPTPNHPMRHNASQQGQGRTPSGIPGATPPVSTPFSTSHAHAAFSPRGPKSSPQQFKRSPATSTTLMGHPGNGPLNFDSPSAAAAMGALGIGGGLDMGLDNVGVGALGGLGNLSGEDERLKRLDAVLDIIGKAKGRVSEAGLERLSLRTGLNKMWEEHRTPDGRITKTLVVAGNGLQLDINLDNNIVRGVTLAFPESESTPNVTKHVAGAEQILLRALQLQPNQSPLTKTCDEFAANLERLALLDRLSVYPGLDCQEAIAGIDESLEKLYKWELSKMREDPTTTAATSEQLLEKAVMCEKSGRPSMNARDQVGPSIDYWTDRHLIPFSSPGGSDIKFWSILVGCKPLDGELYQPIRVSENWISDKMEKADPGPEETLLAAPDGPVLDWLEPEPTILPSNPDNKSVGVDVVQADGTTQKFPNVKFVATLNPPVIVPQSVCNTLYGIAGAQPPPMLLPAQTFDNISFPIPEGVNHDASELRTISCQRDVLVKELGGELKPRRHENTLFVYKPVYGQTITELPFSHPRQVVAMLPVLRQYAFISRLLSRSFGTNITGEATDPAHNASIISRSTTTKKEEFQDFLGDDGPQQSSSAADSPLRIDVVLSVHPTAGLNVVFPFRDATANIELQIQPNATVHVVSQNVIFPEEGEDQEKKEKSADVNGQEGVGAGEEQGKGKKKLQPQDLGHALEMFEDLCQWAEWIRTRLA</sequence>
<name>A0A3N2PT91_SODAK</name>
<dbReference type="PANTHER" id="PTHR35041">
    <property type="entry name" value="MEDIATOR OF RNA POLYMERASE II TRANSCRIPTION SUBUNIT 1"/>
    <property type="match status" value="1"/>
</dbReference>
<gene>
    <name evidence="10" type="ORF">SODALDRAFT_340876</name>
</gene>
<evidence type="ECO:0000259" key="9">
    <source>
        <dbReference type="Pfam" id="PF10744"/>
    </source>
</evidence>
<evidence type="ECO:0000256" key="3">
    <source>
        <dbReference type="ARBA" id="ARBA00023015"/>
    </source>
</evidence>
<evidence type="ECO:0000256" key="4">
    <source>
        <dbReference type="ARBA" id="ARBA00023159"/>
    </source>
</evidence>
<feature type="region of interest" description="Disordered" evidence="8">
    <location>
        <begin position="646"/>
        <end position="682"/>
    </location>
</feature>
<dbReference type="PANTHER" id="PTHR35041:SF4">
    <property type="entry name" value="MEDIATOR OF RNA POLYMERASE II TRANSCRIPTION SUBUNIT 1"/>
    <property type="match status" value="1"/>
</dbReference>
<dbReference type="Pfam" id="PF10744">
    <property type="entry name" value="Med1"/>
    <property type="match status" value="1"/>
</dbReference>
<comment type="subcellular location">
    <subcellularLocation>
        <location evidence="1 7">Nucleus</location>
    </subcellularLocation>
</comment>
<keyword evidence="5 7" id="KW-0804">Transcription</keyword>
<dbReference type="InterPro" id="IPR019680">
    <property type="entry name" value="Mediator_Med1"/>
</dbReference>
<evidence type="ECO:0000256" key="8">
    <source>
        <dbReference type="SAM" id="MobiDB-lite"/>
    </source>
</evidence>
<dbReference type="GO" id="GO:0016592">
    <property type="term" value="C:mediator complex"/>
    <property type="evidence" value="ECO:0007669"/>
    <property type="project" value="InterPro"/>
</dbReference>
<proteinExistence type="inferred from homology"/>
<evidence type="ECO:0000256" key="2">
    <source>
        <dbReference type="ARBA" id="ARBA00006210"/>
    </source>
</evidence>
<dbReference type="RefSeq" id="XP_028465514.1">
    <property type="nucleotide sequence ID" value="XM_028612998.1"/>
</dbReference>
<evidence type="ECO:0000256" key="1">
    <source>
        <dbReference type="ARBA" id="ARBA00004123"/>
    </source>
</evidence>
<reference evidence="10 11" key="1">
    <citation type="journal article" date="2018" name="Mol. Ecol.">
        <title>The obligate alkalophilic soda-lake fungus Sodiomyces alkalinus has shifted to a protein diet.</title>
        <authorList>
            <person name="Grum-Grzhimaylo A.A."/>
            <person name="Falkoski D.L."/>
            <person name="van den Heuvel J."/>
            <person name="Valero-Jimenez C.A."/>
            <person name="Min B."/>
            <person name="Choi I.G."/>
            <person name="Lipzen A."/>
            <person name="Daum C.G."/>
            <person name="Aanen D.K."/>
            <person name="Tsang A."/>
            <person name="Henrissat B."/>
            <person name="Bilanenko E.N."/>
            <person name="de Vries R.P."/>
            <person name="van Kan J.A.L."/>
            <person name="Grigoriev I.V."/>
            <person name="Debets A.J.M."/>
        </authorList>
    </citation>
    <scope>NUCLEOTIDE SEQUENCE [LARGE SCALE GENOMIC DNA]</scope>
    <source>
        <strain evidence="10 11">F11</strain>
    </source>
</reference>
<keyword evidence="6 7" id="KW-0539">Nucleus</keyword>
<dbReference type="EMBL" id="ML119057">
    <property type="protein sequence ID" value="ROT37708.1"/>
    <property type="molecule type" value="Genomic_DNA"/>
</dbReference>
<evidence type="ECO:0000313" key="10">
    <source>
        <dbReference type="EMBL" id="ROT37708.1"/>
    </source>
</evidence>
<keyword evidence="3 7" id="KW-0805">Transcription regulation</keyword>
<dbReference type="GeneID" id="39581476"/>
<evidence type="ECO:0000313" key="11">
    <source>
        <dbReference type="Proteomes" id="UP000272025"/>
    </source>
</evidence>
<feature type="region of interest" description="Disordered" evidence="8">
    <location>
        <begin position="1"/>
        <end position="80"/>
    </location>
</feature>
<keyword evidence="4 7" id="KW-0010">Activator</keyword>
<comment type="function">
    <text evidence="7">Component of the Mediator complex, a coactivator involved in the regulated transcription of nearly all RNA polymerase II-dependent genes. Mediator functions as a bridge to convey information from gene-specific regulatory proteins to the basal RNA polymerase II transcription machinery. Mediator is recruited to promoters by direct interactions with regulatory proteins and serves as a scaffold for the assembly of a functional preinitiation complex with RNA polymerase II and the general transcription factors.</text>
</comment>
<dbReference type="OrthoDB" id="5310959at2759"/>
<evidence type="ECO:0000256" key="7">
    <source>
        <dbReference type="RuleBase" id="RU364059"/>
    </source>
</evidence>